<organism evidence="1 2">
    <name type="scientific">Dictyobacter alpinus</name>
    <dbReference type="NCBI Taxonomy" id="2014873"/>
    <lineage>
        <taxon>Bacteria</taxon>
        <taxon>Bacillati</taxon>
        <taxon>Chloroflexota</taxon>
        <taxon>Ktedonobacteria</taxon>
        <taxon>Ktedonobacterales</taxon>
        <taxon>Dictyobacteraceae</taxon>
        <taxon>Dictyobacter</taxon>
    </lineage>
</organism>
<dbReference type="EMBL" id="BIFT01000001">
    <property type="protein sequence ID" value="GCE25440.1"/>
    <property type="molecule type" value="Genomic_DNA"/>
</dbReference>
<name>A0A402B253_9CHLR</name>
<comment type="caution">
    <text evidence="1">The sequence shown here is derived from an EMBL/GenBank/DDBJ whole genome shotgun (WGS) entry which is preliminary data.</text>
</comment>
<gene>
    <name evidence="1" type="ORF">KDA_09240</name>
</gene>
<dbReference type="AlphaFoldDB" id="A0A402B253"/>
<dbReference type="Proteomes" id="UP000287171">
    <property type="component" value="Unassembled WGS sequence"/>
</dbReference>
<keyword evidence="2" id="KW-1185">Reference proteome</keyword>
<proteinExistence type="predicted"/>
<evidence type="ECO:0000313" key="1">
    <source>
        <dbReference type="EMBL" id="GCE25440.1"/>
    </source>
</evidence>
<sequence>MSTDDEKLRIGWHFDRYRVALIISCYRLSVMSHMHISQYTLPARIGLVNGTYGLQLEHRLTPP</sequence>
<reference evidence="2" key="1">
    <citation type="submission" date="2018-12" db="EMBL/GenBank/DDBJ databases">
        <title>Tengunoibacter tsumagoiensis gen. nov., sp. nov., Dictyobacter kobayashii sp. nov., D. alpinus sp. nov., and D. joshuensis sp. nov. and description of Dictyobacteraceae fam. nov. within the order Ktedonobacterales isolated from Tengu-no-mugimeshi.</title>
        <authorList>
            <person name="Wang C.M."/>
            <person name="Zheng Y."/>
            <person name="Sakai Y."/>
            <person name="Toyoda A."/>
            <person name="Minakuchi Y."/>
            <person name="Abe K."/>
            <person name="Yokota A."/>
            <person name="Yabe S."/>
        </authorList>
    </citation>
    <scope>NUCLEOTIDE SEQUENCE [LARGE SCALE GENOMIC DNA]</scope>
    <source>
        <strain evidence="2">Uno16</strain>
    </source>
</reference>
<protein>
    <submittedName>
        <fullName evidence="1">Uncharacterized protein</fullName>
    </submittedName>
</protein>
<accession>A0A402B253</accession>
<evidence type="ECO:0000313" key="2">
    <source>
        <dbReference type="Proteomes" id="UP000287171"/>
    </source>
</evidence>